<comment type="caution">
    <text evidence="2">The sequence shown here is derived from an EMBL/GenBank/DDBJ whole genome shotgun (WGS) entry which is preliminary data.</text>
</comment>
<sequence>MTEAGSNIRAGKERKSFGQNPPHRVIHLVLQDQVGSPSPRQSNLRQISIVLHSNILKGSSPRRKIDSSSVDTLRLFCEDLRQINIHRPLHSNILKGSSPRRKIDSSSVDTLRLFCEDLRQINIHRPLHSNILKGSSPRRKIDSSSVDTLRLFCEDLRQISIVLCTVIS</sequence>
<proteinExistence type="predicted"/>
<keyword evidence="3" id="KW-1185">Reference proteome</keyword>
<protein>
    <submittedName>
        <fullName evidence="2">Uncharacterized protein</fullName>
    </submittedName>
</protein>
<organism evidence="2 3">
    <name type="scientific">Araneus ventricosus</name>
    <name type="common">Orbweaver spider</name>
    <name type="synonym">Epeira ventricosa</name>
    <dbReference type="NCBI Taxonomy" id="182803"/>
    <lineage>
        <taxon>Eukaryota</taxon>
        <taxon>Metazoa</taxon>
        <taxon>Ecdysozoa</taxon>
        <taxon>Arthropoda</taxon>
        <taxon>Chelicerata</taxon>
        <taxon>Arachnida</taxon>
        <taxon>Araneae</taxon>
        <taxon>Araneomorphae</taxon>
        <taxon>Entelegynae</taxon>
        <taxon>Araneoidea</taxon>
        <taxon>Araneidae</taxon>
        <taxon>Araneus</taxon>
    </lineage>
</organism>
<gene>
    <name evidence="2" type="ORF">AVEN_106642_1</name>
</gene>
<feature type="region of interest" description="Disordered" evidence="1">
    <location>
        <begin position="1"/>
        <end position="22"/>
    </location>
</feature>
<name>A0A4Y2VHS9_ARAVE</name>
<evidence type="ECO:0000313" key="3">
    <source>
        <dbReference type="Proteomes" id="UP000499080"/>
    </source>
</evidence>
<accession>A0A4Y2VHS9</accession>
<evidence type="ECO:0000313" key="2">
    <source>
        <dbReference type="EMBL" id="GBO24853.1"/>
    </source>
</evidence>
<reference evidence="2 3" key="1">
    <citation type="journal article" date="2019" name="Sci. Rep.">
        <title>Orb-weaving spider Araneus ventricosus genome elucidates the spidroin gene catalogue.</title>
        <authorList>
            <person name="Kono N."/>
            <person name="Nakamura H."/>
            <person name="Ohtoshi R."/>
            <person name="Moran D.A.P."/>
            <person name="Shinohara A."/>
            <person name="Yoshida Y."/>
            <person name="Fujiwara M."/>
            <person name="Mori M."/>
            <person name="Tomita M."/>
            <person name="Arakawa K."/>
        </authorList>
    </citation>
    <scope>NUCLEOTIDE SEQUENCE [LARGE SCALE GENOMIC DNA]</scope>
</reference>
<dbReference type="EMBL" id="BGPR01047828">
    <property type="protein sequence ID" value="GBO24853.1"/>
    <property type="molecule type" value="Genomic_DNA"/>
</dbReference>
<dbReference type="AlphaFoldDB" id="A0A4Y2VHS9"/>
<dbReference type="Proteomes" id="UP000499080">
    <property type="component" value="Unassembled WGS sequence"/>
</dbReference>
<evidence type="ECO:0000256" key="1">
    <source>
        <dbReference type="SAM" id="MobiDB-lite"/>
    </source>
</evidence>